<dbReference type="CDD" id="cd01647">
    <property type="entry name" value="RT_LTR"/>
    <property type="match status" value="1"/>
</dbReference>
<proteinExistence type="predicted"/>
<evidence type="ECO:0000313" key="3">
    <source>
        <dbReference type="EMBL" id="KAF8751763.1"/>
    </source>
</evidence>
<dbReference type="Gene3D" id="3.10.20.370">
    <property type="match status" value="1"/>
</dbReference>
<dbReference type="Pfam" id="PF17919">
    <property type="entry name" value="RT_RNaseH_2"/>
    <property type="match status" value="1"/>
</dbReference>
<protein>
    <recommendedName>
        <fullName evidence="2">Reverse transcriptase domain-containing protein</fullName>
    </recommendedName>
</protein>
<dbReference type="GO" id="GO:0003824">
    <property type="term" value="F:catalytic activity"/>
    <property type="evidence" value="ECO:0007669"/>
    <property type="project" value="UniProtKB-KW"/>
</dbReference>
<accession>A0A8H7I8J6</accession>
<dbReference type="AlphaFoldDB" id="A0A8H7I8J6"/>
<reference evidence="3" key="1">
    <citation type="submission" date="2020-09" db="EMBL/GenBank/DDBJ databases">
        <title>Comparative genome analyses of four rice-infecting Rhizoctonia solani isolates reveal extensive enrichment of homogalacturonan modification genes.</title>
        <authorList>
            <person name="Lee D.-Y."/>
            <person name="Jeon J."/>
            <person name="Kim K.-T."/>
            <person name="Cheong K."/>
            <person name="Song H."/>
            <person name="Choi G."/>
            <person name="Ko J."/>
            <person name="Opiyo S.O."/>
            <person name="Zuo S."/>
            <person name="Madhav S."/>
            <person name="Lee Y.-H."/>
            <person name="Wang G.-L."/>
        </authorList>
    </citation>
    <scope>NUCLEOTIDE SEQUENCE</scope>
    <source>
        <strain evidence="3">AG1-IA B2</strain>
    </source>
</reference>
<dbReference type="PANTHER" id="PTHR37984">
    <property type="entry name" value="PROTEIN CBG26694"/>
    <property type="match status" value="1"/>
</dbReference>
<dbReference type="InterPro" id="IPR043128">
    <property type="entry name" value="Rev_trsase/Diguanyl_cyclase"/>
</dbReference>
<dbReference type="Proteomes" id="UP000614334">
    <property type="component" value="Unassembled WGS sequence"/>
</dbReference>
<dbReference type="FunFam" id="3.10.20.370:FF:000001">
    <property type="entry name" value="Retrovirus-related Pol polyprotein from transposon 17.6-like protein"/>
    <property type="match status" value="1"/>
</dbReference>
<keyword evidence="1" id="KW-0511">Multifunctional enzyme</keyword>
<evidence type="ECO:0000256" key="1">
    <source>
        <dbReference type="ARBA" id="ARBA00023268"/>
    </source>
</evidence>
<evidence type="ECO:0000259" key="2">
    <source>
        <dbReference type="PROSITE" id="PS50878"/>
    </source>
</evidence>
<dbReference type="InterPro" id="IPR043502">
    <property type="entry name" value="DNA/RNA_pol_sf"/>
</dbReference>
<comment type="caution">
    <text evidence="3">The sequence shown here is derived from an EMBL/GenBank/DDBJ whole genome shotgun (WGS) entry which is preliminary data.</text>
</comment>
<sequence length="568" mass="65393">MTWLTAKSPLIDWQQGLVTFPEQVQIALEEEADLDPLADLPAQYHEFAQVFGKEEFKVLPPHREYDIAIDLTPNAKLTPGPIYGMTDAELKALKQHIDEELATGKICPVPHPPVLLKLNDVTYKNVYPLPRQDDLMAKLRNAKLFTKLDLCWGYNNVRIKKGDEWKTAFRTKYGLFEYLVMPFGLTNAPAAFQHFMNNLFRDLIDVTVVIYLDNILIFSEDPKDHPAHVREVLSWLMKNQLFCKLSKCHFHVTTVDYLGIVITPTGFSMDQRKIEAVTTWPQPRTVKQVQAFLGFVNYLRQFIPNFSLVAHPLHNLTKKETPWSWGNLEEAAFQELKLLVTQSPVLIHSNPDLPYYLETDASGVAMGAILSQQGEDNHLDPVAYMSKSFSGTEANYNTHNKELLAIIKALEEWQIFLEATDKPIQVFTDHQNLEYWMQAQTFNCRHACWRIFLSDFNFEIHYCPGKQSGKPDALSRRSDYIDAPTEPEIMLPSEVFANTSQEELKIVTSIWDKLREDPSLEPIIRFLTEDADNAPPSICKAYKDYDWEEDLLWYCGKLVVLDSEELKD</sequence>
<evidence type="ECO:0000313" key="4">
    <source>
        <dbReference type="Proteomes" id="UP000614334"/>
    </source>
</evidence>
<dbReference type="Pfam" id="PF00078">
    <property type="entry name" value="RVT_1"/>
    <property type="match status" value="1"/>
</dbReference>
<dbReference type="CDD" id="cd09274">
    <property type="entry name" value="RNase_HI_RT_Ty3"/>
    <property type="match status" value="1"/>
</dbReference>
<dbReference type="PANTHER" id="PTHR37984:SF5">
    <property type="entry name" value="PROTEIN NYNRIN-LIKE"/>
    <property type="match status" value="1"/>
</dbReference>
<dbReference type="InterPro" id="IPR050951">
    <property type="entry name" value="Retrovirus_Pol_polyprotein"/>
</dbReference>
<gene>
    <name evidence="3" type="ORF">RHS01_08391</name>
</gene>
<dbReference type="SUPFAM" id="SSF56672">
    <property type="entry name" value="DNA/RNA polymerases"/>
    <property type="match status" value="1"/>
</dbReference>
<dbReference type="InterPro" id="IPR000477">
    <property type="entry name" value="RT_dom"/>
</dbReference>
<dbReference type="InterPro" id="IPR041577">
    <property type="entry name" value="RT_RNaseH_2"/>
</dbReference>
<organism evidence="3 4">
    <name type="scientific">Rhizoctonia solani</name>
    <dbReference type="NCBI Taxonomy" id="456999"/>
    <lineage>
        <taxon>Eukaryota</taxon>
        <taxon>Fungi</taxon>
        <taxon>Dikarya</taxon>
        <taxon>Basidiomycota</taxon>
        <taxon>Agaricomycotina</taxon>
        <taxon>Agaricomycetes</taxon>
        <taxon>Cantharellales</taxon>
        <taxon>Ceratobasidiaceae</taxon>
        <taxon>Rhizoctonia</taxon>
    </lineage>
</organism>
<feature type="domain" description="Reverse transcriptase" evidence="2">
    <location>
        <begin position="1"/>
        <end position="262"/>
    </location>
</feature>
<name>A0A8H7I8J6_9AGAM</name>
<dbReference type="PROSITE" id="PS50878">
    <property type="entry name" value="RT_POL"/>
    <property type="match status" value="1"/>
</dbReference>
<dbReference type="Gene3D" id="3.30.70.270">
    <property type="match status" value="2"/>
</dbReference>
<dbReference type="EMBL" id="JACYCF010000017">
    <property type="protein sequence ID" value="KAF8751763.1"/>
    <property type="molecule type" value="Genomic_DNA"/>
</dbReference>
<dbReference type="FunFam" id="3.30.70.270:FF:000026">
    <property type="entry name" value="Transposon Ty3-G Gag-Pol polyprotein"/>
    <property type="match status" value="1"/>
</dbReference>